<evidence type="ECO:0000256" key="4">
    <source>
        <dbReference type="ARBA" id="ARBA00022723"/>
    </source>
</evidence>
<dbReference type="PANTHER" id="PTHR46696">
    <property type="entry name" value="P450, PUTATIVE (EUROFUNG)-RELATED"/>
    <property type="match status" value="1"/>
</dbReference>
<dbReference type="SUPFAM" id="SSF48264">
    <property type="entry name" value="Cytochrome P450"/>
    <property type="match status" value="1"/>
</dbReference>
<dbReference type="GO" id="GO:0016705">
    <property type="term" value="F:oxidoreductase activity, acting on paired donors, with incorporation or reduction of molecular oxygen"/>
    <property type="evidence" value="ECO:0007669"/>
    <property type="project" value="InterPro"/>
</dbReference>
<reference evidence="10" key="2">
    <citation type="submission" date="2020-09" db="EMBL/GenBank/DDBJ databases">
        <authorList>
            <person name="Sun Q."/>
            <person name="Ohkuma M."/>
        </authorList>
    </citation>
    <scope>NUCLEOTIDE SEQUENCE</scope>
    <source>
        <strain evidence="10">JCM 4646</strain>
    </source>
</reference>
<accession>A0A919KKJ9</accession>
<evidence type="ECO:0000256" key="2">
    <source>
        <dbReference type="ARBA" id="ARBA00010617"/>
    </source>
</evidence>
<dbReference type="EMBL" id="BNBO01000002">
    <property type="protein sequence ID" value="GHH60141.1"/>
    <property type="molecule type" value="Genomic_DNA"/>
</dbReference>
<dbReference type="PRINTS" id="PR00359">
    <property type="entry name" value="BP450"/>
</dbReference>
<evidence type="ECO:0000256" key="1">
    <source>
        <dbReference type="ARBA" id="ARBA00001971"/>
    </source>
</evidence>
<keyword evidence="3 8" id="KW-0349">Heme</keyword>
<dbReference type="InterPro" id="IPR002397">
    <property type="entry name" value="Cyt_P450_B"/>
</dbReference>
<protein>
    <submittedName>
        <fullName evidence="10">Cytochrome P450</fullName>
    </submittedName>
</protein>
<dbReference type="Gene3D" id="1.10.630.10">
    <property type="entry name" value="Cytochrome P450"/>
    <property type="match status" value="1"/>
</dbReference>
<gene>
    <name evidence="10" type="ORF">GCM10018781_04240</name>
</gene>
<evidence type="ECO:0000256" key="3">
    <source>
        <dbReference type="ARBA" id="ARBA00022617"/>
    </source>
</evidence>
<dbReference type="PRINTS" id="PR00385">
    <property type="entry name" value="P450"/>
</dbReference>
<keyword evidence="7 8" id="KW-0503">Monooxygenase</keyword>
<dbReference type="Proteomes" id="UP000617734">
    <property type="component" value="Unassembled WGS sequence"/>
</dbReference>
<dbReference type="AlphaFoldDB" id="A0A919KKJ9"/>
<dbReference type="PANTHER" id="PTHR46696:SF5">
    <property type="entry name" value="CYTOCHROME P450 BJ-1"/>
    <property type="match status" value="1"/>
</dbReference>
<dbReference type="InterPro" id="IPR017972">
    <property type="entry name" value="Cyt_P450_CS"/>
</dbReference>
<comment type="similarity">
    <text evidence="2 8">Belongs to the cytochrome P450 family.</text>
</comment>
<keyword evidence="11" id="KW-1185">Reference proteome</keyword>
<reference evidence="10" key="1">
    <citation type="journal article" date="2014" name="Int. J. Syst. Evol. Microbiol.">
        <title>Complete genome sequence of Corynebacterium casei LMG S-19264T (=DSM 44701T), isolated from a smear-ripened cheese.</title>
        <authorList>
            <consortium name="US DOE Joint Genome Institute (JGI-PGF)"/>
            <person name="Walter F."/>
            <person name="Albersmeier A."/>
            <person name="Kalinowski J."/>
            <person name="Ruckert C."/>
        </authorList>
    </citation>
    <scope>NUCLEOTIDE SEQUENCE</scope>
    <source>
        <strain evidence="10">JCM 4646</strain>
    </source>
</reference>
<dbReference type="Pfam" id="PF00067">
    <property type="entry name" value="p450"/>
    <property type="match status" value="1"/>
</dbReference>
<feature type="region of interest" description="Disordered" evidence="9">
    <location>
        <begin position="1"/>
        <end position="31"/>
    </location>
</feature>
<keyword evidence="6 8" id="KW-0408">Iron</keyword>
<dbReference type="PROSITE" id="PS00086">
    <property type="entry name" value="CYTOCHROME_P450"/>
    <property type="match status" value="1"/>
</dbReference>
<comment type="cofactor">
    <cofactor evidence="1">
        <name>heme</name>
        <dbReference type="ChEBI" id="CHEBI:30413"/>
    </cofactor>
</comment>
<dbReference type="GO" id="GO:0005506">
    <property type="term" value="F:iron ion binding"/>
    <property type="evidence" value="ECO:0007669"/>
    <property type="project" value="InterPro"/>
</dbReference>
<evidence type="ECO:0000313" key="11">
    <source>
        <dbReference type="Proteomes" id="UP000617734"/>
    </source>
</evidence>
<organism evidence="10 11">
    <name type="scientific">Kitasatospora indigofera</name>
    <dbReference type="NCBI Taxonomy" id="67307"/>
    <lineage>
        <taxon>Bacteria</taxon>
        <taxon>Bacillati</taxon>
        <taxon>Actinomycetota</taxon>
        <taxon>Actinomycetes</taxon>
        <taxon>Kitasatosporales</taxon>
        <taxon>Streptomycetaceae</taxon>
        <taxon>Kitasatospora</taxon>
    </lineage>
</organism>
<keyword evidence="5 8" id="KW-0560">Oxidoreductase</keyword>
<comment type="caution">
    <text evidence="10">The sequence shown here is derived from an EMBL/GenBank/DDBJ whole genome shotgun (WGS) entry which is preliminary data.</text>
</comment>
<dbReference type="InterPro" id="IPR036396">
    <property type="entry name" value="Cyt_P450_sf"/>
</dbReference>
<evidence type="ECO:0000256" key="6">
    <source>
        <dbReference type="ARBA" id="ARBA00023004"/>
    </source>
</evidence>
<name>A0A919KKJ9_9ACTN</name>
<evidence type="ECO:0000313" key="10">
    <source>
        <dbReference type="EMBL" id="GHH60141.1"/>
    </source>
</evidence>
<sequence>MTDMLPVDTVTAPGPEPEEPPALPFHRPGPLEPAPEYARMRAGCPVAPVRLPSGDRAYLAASYEAARTVLSDPRFSRAATTRPGAPRVGPAPQTFPSLLNMDPPEHTRVRRIISREFTARRVEALRPLIQQHTDALLDRLDTRNPPVDLVPEFTLRLPVLVICDLLGVPSSDQDRFAAFSSGWLSTGAGSAAEMLAAQAGLRGYLVELVAAKRERPGDDLLSALVAVGDAEDGRLSEEELLFLGVSLLVNGHETTAKQIANGLLALLTHPRGKDWAAQGPEVLNRTVEELLRLYPPGDEGLLRIALEDVELDGTRIPAGSAVLPGIGSANRDGCPFPSPEQLDPERPANPHLTFGHGAHYCLGGSLARAELQIALGSLLRRFPGLRLTVPPAEIPRAAGLLVHGVSALPVTW</sequence>
<proteinExistence type="inferred from homology"/>
<evidence type="ECO:0000256" key="7">
    <source>
        <dbReference type="ARBA" id="ARBA00023033"/>
    </source>
</evidence>
<dbReference type="GO" id="GO:0020037">
    <property type="term" value="F:heme binding"/>
    <property type="evidence" value="ECO:0007669"/>
    <property type="project" value="InterPro"/>
</dbReference>
<evidence type="ECO:0000256" key="5">
    <source>
        <dbReference type="ARBA" id="ARBA00023002"/>
    </source>
</evidence>
<keyword evidence="4 8" id="KW-0479">Metal-binding</keyword>
<evidence type="ECO:0000256" key="9">
    <source>
        <dbReference type="SAM" id="MobiDB-lite"/>
    </source>
</evidence>
<dbReference type="CDD" id="cd11031">
    <property type="entry name" value="Cyp158A-like"/>
    <property type="match status" value="1"/>
</dbReference>
<dbReference type="InterPro" id="IPR001128">
    <property type="entry name" value="Cyt_P450"/>
</dbReference>
<feature type="region of interest" description="Disordered" evidence="9">
    <location>
        <begin position="75"/>
        <end position="102"/>
    </location>
</feature>
<dbReference type="GO" id="GO:0004497">
    <property type="term" value="F:monooxygenase activity"/>
    <property type="evidence" value="ECO:0007669"/>
    <property type="project" value="UniProtKB-KW"/>
</dbReference>
<evidence type="ECO:0000256" key="8">
    <source>
        <dbReference type="RuleBase" id="RU000461"/>
    </source>
</evidence>
<dbReference type="FunFam" id="1.10.630.10:FF:000018">
    <property type="entry name" value="Cytochrome P450 monooxygenase"/>
    <property type="match status" value="1"/>
</dbReference>